<dbReference type="GO" id="GO:0015528">
    <property type="term" value="F:lactose:proton symporter activity"/>
    <property type="evidence" value="ECO:0007669"/>
    <property type="project" value="TreeGrafter"/>
</dbReference>
<dbReference type="Pfam" id="PF01306">
    <property type="entry name" value="LacY_symp"/>
    <property type="match status" value="1"/>
</dbReference>
<dbReference type="SUPFAM" id="SSF103473">
    <property type="entry name" value="MFS general substrate transporter"/>
    <property type="match status" value="1"/>
</dbReference>
<keyword evidence="4" id="KW-0997">Cell inner membrane</keyword>
<dbReference type="NCBIfam" id="TIGR00882">
    <property type="entry name" value="2A0105"/>
    <property type="match status" value="1"/>
</dbReference>
<evidence type="ECO:0000256" key="10">
    <source>
        <dbReference type="SAM" id="Phobius"/>
    </source>
</evidence>
<dbReference type="PANTHER" id="PTHR23522">
    <property type="entry name" value="BLL5896 PROTEIN"/>
    <property type="match status" value="1"/>
</dbReference>
<keyword evidence="2" id="KW-0813">Transport</keyword>
<keyword evidence="7 10" id="KW-1133">Transmembrane helix</keyword>
<evidence type="ECO:0000256" key="4">
    <source>
        <dbReference type="ARBA" id="ARBA00022519"/>
    </source>
</evidence>
<gene>
    <name evidence="11" type="primary">lacY_6</name>
    <name evidence="11" type="ORF">NCTC13038_05867</name>
</gene>
<keyword evidence="5" id="KW-0762">Sugar transport</keyword>
<evidence type="ECO:0000256" key="2">
    <source>
        <dbReference type="ARBA" id="ARBA00022448"/>
    </source>
</evidence>
<evidence type="ECO:0000313" key="11">
    <source>
        <dbReference type="EMBL" id="VFS88566.1"/>
    </source>
</evidence>
<dbReference type="InterPro" id="IPR018457">
    <property type="entry name" value="LacY/RafB_perm_fam_CS"/>
</dbReference>
<dbReference type="GO" id="GO:0005886">
    <property type="term" value="C:plasma membrane"/>
    <property type="evidence" value="ECO:0007669"/>
    <property type="project" value="UniProtKB-SubCell"/>
</dbReference>
<evidence type="ECO:0000256" key="9">
    <source>
        <dbReference type="SAM" id="MobiDB-lite"/>
    </source>
</evidence>
<feature type="transmembrane region" description="Helical" evidence="10">
    <location>
        <begin position="56"/>
        <end position="74"/>
    </location>
</feature>
<keyword evidence="8 10" id="KW-0472">Membrane</keyword>
<evidence type="ECO:0000256" key="3">
    <source>
        <dbReference type="ARBA" id="ARBA00022475"/>
    </source>
</evidence>
<keyword evidence="3" id="KW-1003">Cell membrane</keyword>
<dbReference type="Gene3D" id="1.20.1250.20">
    <property type="entry name" value="MFS general substrate transporter like domains"/>
    <property type="match status" value="2"/>
</dbReference>
<dbReference type="InterPro" id="IPR036259">
    <property type="entry name" value="MFS_trans_sf"/>
</dbReference>
<dbReference type="Proteomes" id="UP000332594">
    <property type="component" value="Unassembled WGS sequence"/>
</dbReference>
<dbReference type="PROSITE" id="PS00896">
    <property type="entry name" value="LACY_1"/>
    <property type="match status" value="1"/>
</dbReference>
<dbReference type="PANTHER" id="PTHR23522:SF10">
    <property type="entry name" value="3-PHENYLPROPIONIC ACID TRANSPORTER-RELATED"/>
    <property type="match status" value="1"/>
</dbReference>
<accession>A0A485CUP0</accession>
<name>A0A485CUP0_RAOTE</name>
<evidence type="ECO:0000256" key="8">
    <source>
        <dbReference type="ARBA" id="ARBA00023136"/>
    </source>
</evidence>
<dbReference type="PRINTS" id="PR00174">
    <property type="entry name" value="LACYSMPORT"/>
</dbReference>
<evidence type="ECO:0000313" key="12">
    <source>
        <dbReference type="Proteomes" id="UP000332594"/>
    </source>
</evidence>
<feature type="transmembrane region" description="Helical" evidence="10">
    <location>
        <begin position="146"/>
        <end position="165"/>
    </location>
</feature>
<dbReference type="EMBL" id="CAADJG010000002">
    <property type="protein sequence ID" value="VFS88566.1"/>
    <property type="molecule type" value="Genomic_DNA"/>
</dbReference>
<reference evidence="11 12" key="1">
    <citation type="submission" date="2019-03" db="EMBL/GenBank/DDBJ databases">
        <authorList>
            <consortium name="Pathogen Informatics"/>
        </authorList>
    </citation>
    <scope>NUCLEOTIDE SEQUENCE [LARGE SCALE GENOMIC DNA]</scope>
    <source>
        <strain evidence="11 12">NCTC13038</strain>
    </source>
</reference>
<proteinExistence type="predicted"/>
<feature type="transmembrane region" description="Helical" evidence="10">
    <location>
        <begin position="200"/>
        <end position="217"/>
    </location>
</feature>
<evidence type="ECO:0000256" key="7">
    <source>
        <dbReference type="ARBA" id="ARBA00022989"/>
    </source>
</evidence>
<evidence type="ECO:0000256" key="6">
    <source>
        <dbReference type="ARBA" id="ARBA00022692"/>
    </source>
</evidence>
<feature type="transmembrane region" description="Helical" evidence="10">
    <location>
        <begin position="80"/>
        <end position="102"/>
    </location>
</feature>
<feature type="transmembrane region" description="Helical" evidence="10">
    <location>
        <begin position="25"/>
        <end position="44"/>
    </location>
</feature>
<keyword evidence="6 10" id="KW-0812">Transmembrane</keyword>
<evidence type="ECO:0000256" key="1">
    <source>
        <dbReference type="ARBA" id="ARBA00004429"/>
    </source>
</evidence>
<protein>
    <submittedName>
        <fullName evidence="11">Lactose-proton symport</fullName>
    </submittedName>
</protein>
<evidence type="ECO:0000256" key="5">
    <source>
        <dbReference type="ARBA" id="ARBA00022597"/>
    </source>
</evidence>
<organism evidence="11 12">
    <name type="scientific">Raoultella terrigena</name>
    <name type="common">Klebsiella terrigena</name>
    <dbReference type="NCBI Taxonomy" id="577"/>
    <lineage>
        <taxon>Bacteria</taxon>
        <taxon>Pseudomonadati</taxon>
        <taxon>Pseudomonadota</taxon>
        <taxon>Gammaproteobacteria</taxon>
        <taxon>Enterobacterales</taxon>
        <taxon>Enterobacteriaceae</taxon>
        <taxon>Klebsiella/Raoultella group</taxon>
        <taxon>Raoultella</taxon>
    </lineage>
</organism>
<dbReference type="GO" id="GO:0030395">
    <property type="term" value="F:lactose binding"/>
    <property type="evidence" value="ECO:0007669"/>
    <property type="project" value="TreeGrafter"/>
</dbReference>
<feature type="region of interest" description="Disordered" evidence="9">
    <location>
        <begin position="291"/>
        <end position="312"/>
    </location>
</feature>
<dbReference type="AlphaFoldDB" id="A0A485CUP0"/>
<sequence>MATCFPFLPIWLSDVIGLNKTETGIVFSSLSLFAICFQPVLGVISDKLGLKKHLMWIVTILLVLIAPFFLYVFAPLLKTNIWLGALSGGAYIGFVFSAGAGAMEAYIERISRNSGFEYGKARTFGCLGWALCATTAGMLFSVNPEWVFWMGSAAALLLVVLVAIAKPQASQAAQVMDSLGANRPSVDLKSALRMFRQRKMWMFILYVVGVACVYDVFDQQFATFFKSFFATPESGTRAFGFATTAGEICNAIIMFSSPWIINRIGCEEHPADCRDGDGGADDRLILRHHGGGGGGAEDAPRPGSAVPAGGGV</sequence>
<comment type="subcellular location">
    <subcellularLocation>
        <location evidence="1">Cell inner membrane</location>
        <topology evidence="1">Multi-pass membrane protein</topology>
    </subcellularLocation>
</comment>
<feature type="transmembrane region" description="Helical" evidence="10">
    <location>
        <begin position="123"/>
        <end position="140"/>
    </location>
</feature>
<dbReference type="InterPro" id="IPR000576">
    <property type="entry name" value="LacY/RafB_perm_fam"/>
</dbReference>